<feature type="coiled-coil region" evidence="3">
    <location>
        <begin position="843"/>
        <end position="975"/>
    </location>
</feature>
<dbReference type="PROSITE" id="PS50012">
    <property type="entry name" value="RCC1_3"/>
    <property type="match status" value="6"/>
</dbReference>
<evidence type="ECO:0000259" key="5">
    <source>
        <dbReference type="Pfam" id="PF25390"/>
    </source>
</evidence>
<dbReference type="InterPro" id="IPR009091">
    <property type="entry name" value="RCC1/BLIP-II"/>
</dbReference>
<name>A0A1R2AWI4_9CILI</name>
<gene>
    <name evidence="6" type="ORF">SteCoe_33607</name>
</gene>
<dbReference type="OrthoDB" id="406819at2759"/>
<dbReference type="InterPro" id="IPR058923">
    <property type="entry name" value="RCC1-like_dom"/>
</dbReference>
<evidence type="ECO:0000256" key="4">
    <source>
        <dbReference type="SAM" id="MobiDB-lite"/>
    </source>
</evidence>
<dbReference type="PANTHER" id="PTHR22870:SF408">
    <property type="entry name" value="OS09G0560450 PROTEIN"/>
    <property type="match status" value="1"/>
</dbReference>
<feature type="repeat" description="RCC1" evidence="2">
    <location>
        <begin position="6"/>
        <end position="58"/>
    </location>
</feature>
<feature type="coiled-coil region" evidence="3">
    <location>
        <begin position="402"/>
        <end position="437"/>
    </location>
</feature>
<feature type="domain" description="RCC1-like" evidence="5">
    <location>
        <begin position="7"/>
        <end position="354"/>
    </location>
</feature>
<feature type="repeat" description="RCC1" evidence="2">
    <location>
        <begin position="59"/>
        <end position="112"/>
    </location>
</feature>
<feature type="repeat" description="RCC1" evidence="2">
    <location>
        <begin position="308"/>
        <end position="359"/>
    </location>
</feature>
<accession>A0A1R2AWI4</accession>
<dbReference type="Pfam" id="PF25390">
    <property type="entry name" value="WD40_RLD"/>
    <property type="match status" value="1"/>
</dbReference>
<protein>
    <recommendedName>
        <fullName evidence="5">RCC1-like domain-containing protein</fullName>
    </recommendedName>
</protein>
<organism evidence="6 7">
    <name type="scientific">Stentor coeruleus</name>
    <dbReference type="NCBI Taxonomy" id="5963"/>
    <lineage>
        <taxon>Eukaryota</taxon>
        <taxon>Sar</taxon>
        <taxon>Alveolata</taxon>
        <taxon>Ciliophora</taxon>
        <taxon>Postciliodesmatophora</taxon>
        <taxon>Heterotrichea</taxon>
        <taxon>Heterotrichida</taxon>
        <taxon>Stentoridae</taxon>
        <taxon>Stentor</taxon>
    </lineage>
</organism>
<keyword evidence="3" id="KW-0175">Coiled coil</keyword>
<comment type="caution">
    <text evidence="6">The sequence shown here is derived from an EMBL/GenBank/DDBJ whole genome shotgun (WGS) entry which is preliminary data.</text>
</comment>
<reference evidence="6 7" key="1">
    <citation type="submission" date="2016-11" db="EMBL/GenBank/DDBJ databases">
        <title>The macronuclear genome of Stentor coeruleus: a giant cell with tiny introns.</title>
        <authorList>
            <person name="Slabodnick M."/>
            <person name="Ruby J.G."/>
            <person name="Reiff S.B."/>
            <person name="Swart E.C."/>
            <person name="Gosai S."/>
            <person name="Prabakaran S."/>
            <person name="Witkowska E."/>
            <person name="Larue G.E."/>
            <person name="Fisher S."/>
            <person name="Freeman R.M."/>
            <person name="Gunawardena J."/>
            <person name="Chu W."/>
            <person name="Stover N.A."/>
            <person name="Gregory B.D."/>
            <person name="Nowacki M."/>
            <person name="Derisi J."/>
            <person name="Roy S.W."/>
            <person name="Marshall W.F."/>
            <person name="Sood P."/>
        </authorList>
    </citation>
    <scope>NUCLEOTIDE SEQUENCE [LARGE SCALE GENOMIC DNA]</scope>
    <source>
        <strain evidence="6">WM001</strain>
    </source>
</reference>
<feature type="region of interest" description="Disordered" evidence="4">
    <location>
        <begin position="991"/>
        <end position="1013"/>
    </location>
</feature>
<dbReference type="InterPro" id="IPR051210">
    <property type="entry name" value="Ub_ligase/GEF_domain"/>
</dbReference>
<feature type="repeat" description="RCC1" evidence="2">
    <location>
        <begin position="168"/>
        <end position="217"/>
    </location>
</feature>
<feature type="coiled-coil region" evidence="3">
    <location>
        <begin position="1052"/>
        <end position="1079"/>
    </location>
</feature>
<feature type="coiled-coil region" evidence="3">
    <location>
        <begin position="615"/>
        <end position="800"/>
    </location>
</feature>
<proteinExistence type="predicted"/>
<dbReference type="Gene3D" id="1.10.287.1490">
    <property type="match status" value="1"/>
</dbReference>
<evidence type="ECO:0000256" key="3">
    <source>
        <dbReference type="SAM" id="Coils"/>
    </source>
</evidence>
<feature type="repeat" description="RCC1" evidence="2">
    <location>
        <begin position="113"/>
        <end position="164"/>
    </location>
</feature>
<evidence type="ECO:0000256" key="1">
    <source>
        <dbReference type="ARBA" id="ARBA00022737"/>
    </source>
</evidence>
<dbReference type="PRINTS" id="PR00633">
    <property type="entry name" value="RCCNDNSATION"/>
</dbReference>
<dbReference type="PROSITE" id="PS00626">
    <property type="entry name" value="RCC1_2"/>
    <property type="match status" value="3"/>
</dbReference>
<keyword evidence="7" id="KW-1185">Reference proteome</keyword>
<dbReference type="AlphaFoldDB" id="A0A1R2AWI4"/>
<dbReference type="PANTHER" id="PTHR22870">
    <property type="entry name" value="REGULATOR OF CHROMOSOME CONDENSATION"/>
    <property type="match status" value="1"/>
</dbReference>
<feature type="coiled-coil region" evidence="3">
    <location>
        <begin position="476"/>
        <end position="577"/>
    </location>
</feature>
<feature type="repeat" description="RCC1" evidence="2">
    <location>
        <begin position="218"/>
        <end position="267"/>
    </location>
</feature>
<sequence length="1079" mass="124492">MMEGYTEVFAWGADHFGQLGLGNKYSGKTYASPRFCSFNILIKEIACGEEHSAFIAISGHVYSMGSNSDGRLGLGDKSLRQSSSPCLVEGLMNYKCVRISCGWGHTAVVTEEGSVFSWGVGEFGALGNGCSENAWSPTKAVFPRTMRGLDISCGSRHTGLIAEENRNKILLMTGSGEAGQLGTGKREKEFSYVIVNFTEDLQAVSCGVFHTLLLNSSGKVYAMGGNSFGQLGLGNKKSSSKPEKVQLEAYIIKIVCGSHSAAISDKGQLYVWGTGVFGEYLQPTRLNIPACKDVSIGGSYGIAVDISGNVFAWGANSNGELGVGDYDPRIVPTNIQSLKGKTVKKVSSGGNYAIALGLDLISESRYETSILEEIDNKKGKKDDIFFRTEDKIRNEKFRGSSMEVDKRRYSEAESRVKEIEKNKISERENRNKDLDRTRYSELEVRPVERKINEMSRRENERFRAKDSDLEYKTKENEKLSNNYRQIASRYEDTKLELTRMTEKTTQYKFEIQRFEREIEELKRTNEYNIKDLQFSNNNLKQAIEEYQKQNNALSQELKGCREETQKYKRMLEEVKQSSRIEASQKIEELNLSLHSKYMTEIHELKIIQDQEGIKKKQLEKSLEMSSKHIANLEEALSKLNSENSGLKKELESTVNNYDRTKSALQQELQSYYQDNNELHEKYERANKDLKELQGQIDKYFKENKDYSFRVEKFVKENRELQGQIDKFSKENKDYSFRVEKVVKENRELQGQIDKYFKENKDTSFKLEKVTKENRELQIQIEQLYRENKELQDEAEKYYMDSREIQGKMEYTFKQSTEYQTKTENLSLEIRDFKAKYENICHEKNDLQLQLEKVLKDYNELRRTYEKITNEKDRISEFMKAEINNVSKQEQEISDLKSQFSISKQANDDFKFQLSKLQQQLAEYTQTIDRQNSEINEWEESYKLLLDDNMILRETVNDLETKNKQLFDNLEKELAQRAKEYKERTIQILNTPNRSTSPYLRPTTPVSHNRDKSDDYGNAAAKLLETMDSPHSLRTSQILPIPGTLKGSTTPTKEDVRTRIASLMRNRLKIEEQMQGLNQE</sequence>
<evidence type="ECO:0000256" key="2">
    <source>
        <dbReference type="PROSITE-ProRule" id="PRU00235"/>
    </source>
</evidence>
<evidence type="ECO:0000313" key="6">
    <source>
        <dbReference type="EMBL" id="OMJ68832.1"/>
    </source>
</evidence>
<dbReference type="SUPFAM" id="SSF50985">
    <property type="entry name" value="RCC1/BLIP-II"/>
    <property type="match status" value="1"/>
</dbReference>
<evidence type="ECO:0000313" key="7">
    <source>
        <dbReference type="Proteomes" id="UP000187209"/>
    </source>
</evidence>
<keyword evidence="1" id="KW-0677">Repeat</keyword>
<dbReference type="EMBL" id="MPUH01001275">
    <property type="protein sequence ID" value="OMJ68832.1"/>
    <property type="molecule type" value="Genomic_DNA"/>
</dbReference>
<dbReference type="InterPro" id="IPR000408">
    <property type="entry name" value="Reg_chr_condens"/>
</dbReference>
<dbReference type="Gene3D" id="2.130.10.30">
    <property type="entry name" value="Regulator of chromosome condensation 1/beta-lactamase-inhibitor protein II"/>
    <property type="match status" value="2"/>
</dbReference>
<dbReference type="Proteomes" id="UP000187209">
    <property type="component" value="Unassembled WGS sequence"/>
</dbReference>